<dbReference type="KEGG" id="strr:EKD16_10875"/>
<dbReference type="AlphaFoldDB" id="A0A4P6Q3U7"/>
<organism evidence="1 2">
    <name type="scientific">Streptomonospora litoralis</name>
    <dbReference type="NCBI Taxonomy" id="2498135"/>
    <lineage>
        <taxon>Bacteria</taxon>
        <taxon>Bacillati</taxon>
        <taxon>Actinomycetota</taxon>
        <taxon>Actinomycetes</taxon>
        <taxon>Streptosporangiales</taxon>
        <taxon>Nocardiopsidaceae</taxon>
        <taxon>Streptomonospora</taxon>
    </lineage>
</organism>
<reference evidence="1 2" key="1">
    <citation type="submission" date="2019-02" db="EMBL/GenBank/DDBJ databases">
        <authorList>
            <person name="Khodamoradi S."/>
            <person name="Hahnke R.L."/>
            <person name="Kaempfer P."/>
            <person name="Schumann P."/>
            <person name="Rohde M."/>
            <person name="Steinert M."/>
            <person name="Luzhetskyy A."/>
            <person name="Wink J."/>
            <person name="Ruckert C."/>
        </authorList>
    </citation>
    <scope>NUCLEOTIDE SEQUENCE [LARGE SCALE GENOMIC DNA]</scope>
    <source>
        <strain evidence="1 2">M2</strain>
    </source>
</reference>
<accession>A0A4P6Q3U7</accession>
<dbReference type="RefSeq" id="WP_131098234.1">
    <property type="nucleotide sequence ID" value="NZ_CP036455.1"/>
</dbReference>
<dbReference type="EMBL" id="CP036455">
    <property type="protein sequence ID" value="QBI53961.1"/>
    <property type="molecule type" value="Genomic_DNA"/>
</dbReference>
<dbReference type="OrthoDB" id="477305at2"/>
<proteinExistence type="predicted"/>
<sequence>MGRVDPEKRRAATARLRQLAEAGQLTARHVRLTGAGCGVSERTVWRWIGPDAPSATAETVIDLLGRIGDRVLDNLLPARRLRISPRAVKRPLSRYAYKSLRVDRRSYRATVQIAILTGSDTS</sequence>
<evidence type="ECO:0000313" key="1">
    <source>
        <dbReference type="EMBL" id="QBI53961.1"/>
    </source>
</evidence>
<gene>
    <name evidence="1" type="ORF">EKD16_10875</name>
</gene>
<name>A0A4P6Q3U7_9ACTN</name>
<dbReference type="Proteomes" id="UP000292235">
    <property type="component" value="Chromosome"/>
</dbReference>
<keyword evidence="2" id="KW-1185">Reference proteome</keyword>
<protein>
    <submittedName>
        <fullName evidence="1">Uncharacterized protein</fullName>
    </submittedName>
</protein>
<evidence type="ECO:0000313" key="2">
    <source>
        <dbReference type="Proteomes" id="UP000292235"/>
    </source>
</evidence>